<dbReference type="RefSeq" id="XP_016226898.1">
    <property type="nucleotide sequence ID" value="XM_016367380.1"/>
</dbReference>
<evidence type="ECO:0000313" key="2">
    <source>
        <dbReference type="Proteomes" id="UP000054302"/>
    </source>
</evidence>
<dbReference type="GeneID" id="27320839"/>
<reference evidence="1 2" key="1">
    <citation type="submission" date="2015-01" db="EMBL/GenBank/DDBJ databases">
        <title>The Genome Sequence of Exophiala mesophila CBS40295.</title>
        <authorList>
            <consortium name="The Broad Institute Genomics Platform"/>
            <person name="Cuomo C."/>
            <person name="de Hoog S."/>
            <person name="Gorbushina A."/>
            <person name="Stielow B."/>
            <person name="Teixiera M."/>
            <person name="Abouelleil A."/>
            <person name="Chapman S.B."/>
            <person name="Priest M."/>
            <person name="Young S.K."/>
            <person name="Wortman J."/>
            <person name="Nusbaum C."/>
            <person name="Birren B."/>
        </authorList>
    </citation>
    <scope>NUCLEOTIDE SEQUENCE [LARGE SCALE GENOMIC DNA]</scope>
    <source>
        <strain evidence="1 2">CBS 40295</strain>
    </source>
</reference>
<dbReference type="AlphaFoldDB" id="A0A0D1ZMY0"/>
<dbReference type="VEuPathDB" id="FungiDB:PV10_02994"/>
<evidence type="ECO:0000313" key="1">
    <source>
        <dbReference type="EMBL" id="KIV95324.1"/>
    </source>
</evidence>
<keyword evidence="2" id="KW-1185">Reference proteome</keyword>
<accession>A0A0D1ZMY0</accession>
<proteinExistence type="predicted"/>
<sequence length="122" mass="13376">MHHMHGIPSSQLPSLSPVPSCLRSLGRQSSTTSLSDISILILTHSILSLELPHGKVSRILRHFSIEALAAGVACLARDMDDSTSNHHLLRFSPLQLCLQPPHYLDHLDPPPQPANIALTVDW</sequence>
<organism evidence="1 2">
    <name type="scientific">Exophiala mesophila</name>
    <name type="common">Black yeast-like fungus</name>
    <dbReference type="NCBI Taxonomy" id="212818"/>
    <lineage>
        <taxon>Eukaryota</taxon>
        <taxon>Fungi</taxon>
        <taxon>Dikarya</taxon>
        <taxon>Ascomycota</taxon>
        <taxon>Pezizomycotina</taxon>
        <taxon>Eurotiomycetes</taxon>
        <taxon>Chaetothyriomycetidae</taxon>
        <taxon>Chaetothyriales</taxon>
        <taxon>Herpotrichiellaceae</taxon>
        <taxon>Exophiala</taxon>
    </lineage>
</organism>
<protein>
    <submittedName>
        <fullName evidence="1">Uncharacterized protein</fullName>
    </submittedName>
</protein>
<dbReference type="Proteomes" id="UP000054302">
    <property type="component" value="Unassembled WGS sequence"/>
</dbReference>
<name>A0A0D1ZMY0_EXOME</name>
<dbReference type="HOGENOM" id="CLU_2026750_0_0_1"/>
<gene>
    <name evidence="1" type="ORF">PV10_02994</name>
</gene>
<dbReference type="EMBL" id="KN847521">
    <property type="protein sequence ID" value="KIV95324.1"/>
    <property type="molecule type" value="Genomic_DNA"/>
</dbReference>